<gene>
    <name evidence="2" type="ORF">GBAR_LOCUS25674</name>
</gene>
<evidence type="ECO:0000313" key="2">
    <source>
        <dbReference type="EMBL" id="CAI8046411.1"/>
    </source>
</evidence>
<dbReference type="InterPro" id="IPR036116">
    <property type="entry name" value="FN3_sf"/>
</dbReference>
<dbReference type="Gene3D" id="2.60.40.10">
    <property type="entry name" value="Immunoglobulins"/>
    <property type="match status" value="1"/>
</dbReference>
<dbReference type="Proteomes" id="UP001174909">
    <property type="component" value="Unassembled WGS sequence"/>
</dbReference>
<comment type="caution">
    <text evidence="2">The sequence shown here is derived from an EMBL/GenBank/DDBJ whole genome shotgun (WGS) entry which is preliminary data.</text>
</comment>
<dbReference type="InterPro" id="IPR013783">
    <property type="entry name" value="Ig-like_fold"/>
</dbReference>
<organism evidence="2 3">
    <name type="scientific">Geodia barretti</name>
    <name type="common">Barrett's horny sponge</name>
    <dbReference type="NCBI Taxonomy" id="519541"/>
    <lineage>
        <taxon>Eukaryota</taxon>
        <taxon>Metazoa</taxon>
        <taxon>Porifera</taxon>
        <taxon>Demospongiae</taxon>
        <taxon>Heteroscleromorpha</taxon>
        <taxon>Tetractinellida</taxon>
        <taxon>Astrophorina</taxon>
        <taxon>Geodiidae</taxon>
        <taxon>Geodia</taxon>
    </lineage>
</organism>
<dbReference type="Pfam" id="PF00041">
    <property type="entry name" value="fn3"/>
    <property type="match status" value="1"/>
</dbReference>
<dbReference type="SMART" id="SM00060">
    <property type="entry name" value="FN3"/>
    <property type="match status" value="1"/>
</dbReference>
<dbReference type="InterPro" id="IPR003961">
    <property type="entry name" value="FN3_dom"/>
</dbReference>
<dbReference type="SUPFAM" id="SSF49265">
    <property type="entry name" value="Fibronectin type III"/>
    <property type="match status" value="1"/>
</dbReference>
<feature type="domain" description="Fibronectin type-III" evidence="1">
    <location>
        <begin position="21"/>
        <end position="118"/>
    </location>
</feature>
<reference evidence="2" key="1">
    <citation type="submission" date="2023-03" db="EMBL/GenBank/DDBJ databases">
        <authorList>
            <person name="Steffen K."/>
            <person name="Cardenas P."/>
        </authorList>
    </citation>
    <scope>NUCLEOTIDE SEQUENCE</scope>
</reference>
<dbReference type="PROSITE" id="PS50853">
    <property type="entry name" value="FN3"/>
    <property type="match status" value="1"/>
</dbReference>
<dbReference type="InterPro" id="IPR050617">
    <property type="entry name" value="E3_ligase_FN3/SPRY"/>
</dbReference>
<dbReference type="AlphaFoldDB" id="A0AA35TF79"/>
<accession>A0AA35TF79</accession>
<dbReference type="PANTHER" id="PTHR24099:SF26">
    <property type="entry name" value="E3 UBIQUITIN-PROTEIN LIGASE TRIM36-LIKE ISOFORM X1"/>
    <property type="match status" value="1"/>
</dbReference>
<dbReference type="PANTHER" id="PTHR24099">
    <property type="entry name" value="E3 UBIQUITIN-PROTEIN LIGASE TRIM36-RELATED"/>
    <property type="match status" value="1"/>
</dbReference>
<dbReference type="EMBL" id="CASHTH010003562">
    <property type="protein sequence ID" value="CAI8046411.1"/>
    <property type="molecule type" value="Genomic_DNA"/>
</dbReference>
<sequence>MNHLGNTVQECQITLLEPPPPPTEVNGVILGSYNSALVSWLSCGDGPCPITRYLLQLRRTDSSTKSWTQVADDITSTAHVVENLERGVAYVFRVCAMNEVGCGRFSQPSLPLTITDEPDYDSDGPEMEDVRRIIQPLALDSYLSSLNSSSHQ</sequence>
<dbReference type="CDD" id="cd00063">
    <property type="entry name" value="FN3"/>
    <property type="match status" value="1"/>
</dbReference>
<evidence type="ECO:0000259" key="1">
    <source>
        <dbReference type="PROSITE" id="PS50853"/>
    </source>
</evidence>
<keyword evidence="3" id="KW-1185">Reference proteome</keyword>
<proteinExistence type="predicted"/>
<protein>
    <submittedName>
        <fullName evidence="2">Titin</fullName>
    </submittedName>
</protein>
<name>A0AA35TF79_GEOBA</name>
<evidence type="ECO:0000313" key="3">
    <source>
        <dbReference type="Proteomes" id="UP001174909"/>
    </source>
</evidence>